<organism evidence="3 4">
    <name type="scientific">Litoribrevibacter euphylliae</name>
    <dbReference type="NCBI Taxonomy" id="1834034"/>
    <lineage>
        <taxon>Bacteria</taxon>
        <taxon>Pseudomonadati</taxon>
        <taxon>Pseudomonadota</taxon>
        <taxon>Gammaproteobacteria</taxon>
        <taxon>Oceanospirillales</taxon>
        <taxon>Oceanospirillaceae</taxon>
        <taxon>Litoribrevibacter</taxon>
    </lineage>
</organism>
<feature type="domain" description="DUF2846" evidence="2">
    <location>
        <begin position="29"/>
        <end position="103"/>
    </location>
</feature>
<reference evidence="4" key="1">
    <citation type="journal article" date="2019" name="Int. J. Syst. Evol. Microbiol.">
        <title>The Global Catalogue of Microorganisms (GCM) 10K type strain sequencing project: providing services to taxonomists for standard genome sequencing and annotation.</title>
        <authorList>
            <consortium name="The Broad Institute Genomics Platform"/>
            <consortium name="The Broad Institute Genome Sequencing Center for Infectious Disease"/>
            <person name="Wu L."/>
            <person name="Ma J."/>
        </authorList>
    </citation>
    <scope>NUCLEOTIDE SEQUENCE [LARGE SCALE GENOMIC DNA]</scope>
    <source>
        <strain evidence="4">KCTC 52438</strain>
    </source>
</reference>
<evidence type="ECO:0000256" key="1">
    <source>
        <dbReference type="SAM" id="SignalP"/>
    </source>
</evidence>
<comment type="caution">
    <text evidence="3">The sequence shown here is derived from an EMBL/GenBank/DDBJ whole genome shotgun (WGS) entry which is preliminary data.</text>
</comment>
<sequence length="127" mass="14359">MKKYLVLLVLILQGCAMGPIYKDAPPVDNEKALIYLMRGDIHYGGGYATSFRINDSKVVELYDNGYSWIHLTPGTYKFSAGGERLSVKIEPGETYYIELHQEVKSVSSGVISQKNILQSYDKQKIYE</sequence>
<dbReference type="PROSITE" id="PS51257">
    <property type="entry name" value="PROKAR_LIPOPROTEIN"/>
    <property type="match status" value="1"/>
</dbReference>
<feature type="chain" id="PRO_5047459954" evidence="1">
    <location>
        <begin position="19"/>
        <end position="127"/>
    </location>
</feature>
<keyword evidence="1" id="KW-0732">Signal</keyword>
<dbReference type="Pfam" id="PF11008">
    <property type="entry name" value="DUF2846"/>
    <property type="match status" value="1"/>
</dbReference>
<protein>
    <submittedName>
        <fullName evidence="3">DUF2846 domain-containing protein</fullName>
    </submittedName>
</protein>
<dbReference type="RefSeq" id="WP_386723254.1">
    <property type="nucleotide sequence ID" value="NZ_JBHRSZ010000009.1"/>
</dbReference>
<gene>
    <name evidence="3" type="ORF">ACFOEK_19995</name>
</gene>
<evidence type="ECO:0000313" key="4">
    <source>
        <dbReference type="Proteomes" id="UP001595476"/>
    </source>
</evidence>
<dbReference type="EMBL" id="JBHRSZ010000009">
    <property type="protein sequence ID" value="MFC3153333.1"/>
    <property type="molecule type" value="Genomic_DNA"/>
</dbReference>
<evidence type="ECO:0000313" key="3">
    <source>
        <dbReference type="EMBL" id="MFC3153333.1"/>
    </source>
</evidence>
<name>A0ABV7HHI9_9GAMM</name>
<feature type="signal peptide" evidence="1">
    <location>
        <begin position="1"/>
        <end position="18"/>
    </location>
</feature>
<accession>A0ABV7HHI9</accession>
<keyword evidence="4" id="KW-1185">Reference proteome</keyword>
<proteinExistence type="predicted"/>
<dbReference type="Proteomes" id="UP001595476">
    <property type="component" value="Unassembled WGS sequence"/>
</dbReference>
<evidence type="ECO:0000259" key="2">
    <source>
        <dbReference type="Pfam" id="PF11008"/>
    </source>
</evidence>
<dbReference type="InterPro" id="IPR022548">
    <property type="entry name" value="DUF2846"/>
</dbReference>